<sequence>MDDKMSEFRPYFGAFWGPRALTFGEFKTQMREFLEGLQTLDPIFKTWYVLGDRMNDENTLGAHLEHLDELTLERGWDTEAPKDRFTYLDATERPTVNSRCRLGWGFGLVTELEAQRTSHFVHASIHVGGVAPRIPNRVLLKVDNLESPLLDSVMSEKVFRYMVEFWSPERAFITEQQYRDAVRDPETREQLGWLNYRADASFADCLPADVERKPFNGGVLFRIGDGRVLDENDTAETQLGRQIQEAVLGSK</sequence>
<dbReference type="EMBL" id="JAVDUM010000001">
    <property type="protein sequence ID" value="MDR6865832.1"/>
    <property type="molecule type" value="Genomic_DNA"/>
</dbReference>
<feature type="domain" description="Immunity protein 52" evidence="1">
    <location>
        <begin position="11"/>
        <end position="214"/>
    </location>
</feature>
<name>A0ABU1S892_9MICO</name>
<dbReference type="Pfam" id="PF15579">
    <property type="entry name" value="Imm52"/>
    <property type="match status" value="1"/>
</dbReference>
<gene>
    <name evidence="2" type="ORF">J2Y69_000414</name>
</gene>
<organism evidence="2 3">
    <name type="scientific">Microbacterium resistens</name>
    <dbReference type="NCBI Taxonomy" id="156977"/>
    <lineage>
        <taxon>Bacteria</taxon>
        <taxon>Bacillati</taxon>
        <taxon>Actinomycetota</taxon>
        <taxon>Actinomycetes</taxon>
        <taxon>Micrococcales</taxon>
        <taxon>Microbacteriaceae</taxon>
        <taxon>Microbacterium</taxon>
    </lineage>
</organism>
<protein>
    <recommendedName>
        <fullName evidence="1">Immunity protein 52 domain-containing protein</fullName>
    </recommendedName>
</protein>
<evidence type="ECO:0000313" key="3">
    <source>
        <dbReference type="Proteomes" id="UP001259347"/>
    </source>
</evidence>
<evidence type="ECO:0000313" key="2">
    <source>
        <dbReference type="EMBL" id="MDR6865832.1"/>
    </source>
</evidence>
<accession>A0ABU1S892</accession>
<comment type="caution">
    <text evidence="2">The sequence shown here is derived from an EMBL/GenBank/DDBJ whole genome shotgun (WGS) entry which is preliminary data.</text>
</comment>
<dbReference type="Proteomes" id="UP001259347">
    <property type="component" value="Unassembled WGS sequence"/>
</dbReference>
<dbReference type="InterPro" id="IPR028969">
    <property type="entry name" value="Imm52"/>
</dbReference>
<keyword evidence="3" id="KW-1185">Reference proteome</keyword>
<evidence type="ECO:0000259" key="1">
    <source>
        <dbReference type="Pfam" id="PF15579"/>
    </source>
</evidence>
<reference evidence="2 3" key="1">
    <citation type="submission" date="2023-07" db="EMBL/GenBank/DDBJ databases">
        <title>Sorghum-associated microbial communities from plants grown in Nebraska, USA.</title>
        <authorList>
            <person name="Schachtman D."/>
        </authorList>
    </citation>
    <scope>NUCLEOTIDE SEQUENCE [LARGE SCALE GENOMIC DNA]</scope>
    <source>
        <strain evidence="2 3">2980</strain>
    </source>
</reference>
<proteinExistence type="predicted"/>
<dbReference type="RefSeq" id="WP_310016993.1">
    <property type="nucleotide sequence ID" value="NZ_JAVDUM010000001.1"/>
</dbReference>